<dbReference type="EMBL" id="JACOOS010000006">
    <property type="protein sequence ID" value="MBC5677355.1"/>
    <property type="molecule type" value="Genomic_DNA"/>
</dbReference>
<evidence type="ECO:0000313" key="6">
    <source>
        <dbReference type="Proteomes" id="UP000635828"/>
    </source>
</evidence>
<keyword evidence="2" id="KW-0805">Transcription regulation</keyword>
<feature type="domain" description="PRD" evidence="4">
    <location>
        <begin position="288"/>
        <end position="395"/>
    </location>
</feature>
<dbReference type="Pfam" id="PF08279">
    <property type="entry name" value="HTH_11"/>
    <property type="match status" value="1"/>
</dbReference>
<reference evidence="5 6" key="1">
    <citation type="submission" date="2020-08" db="EMBL/GenBank/DDBJ databases">
        <title>Genome public.</title>
        <authorList>
            <person name="Liu C."/>
            <person name="Sun Q."/>
        </authorList>
    </citation>
    <scope>NUCLEOTIDE SEQUENCE [LARGE SCALE GENOMIC DNA]</scope>
    <source>
        <strain evidence="5 6">NSJ-7</strain>
    </source>
</reference>
<evidence type="ECO:0000259" key="4">
    <source>
        <dbReference type="PROSITE" id="PS51372"/>
    </source>
</evidence>
<keyword evidence="3" id="KW-0804">Transcription</keyword>
<dbReference type="Gene3D" id="1.10.10.10">
    <property type="entry name" value="Winged helix-like DNA-binding domain superfamily/Winged helix DNA-binding domain"/>
    <property type="match status" value="1"/>
</dbReference>
<keyword evidence="6" id="KW-1185">Reference proteome</keyword>
<comment type="caution">
    <text evidence="5">The sequence shown here is derived from an EMBL/GenBank/DDBJ whole genome shotgun (WGS) entry which is preliminary data.</text>
</comment>
<dbReference type="InterPro" id="IPR011608">
    <property type="entry name" value="PRD"/>
</dbReference>
<dbReference type="InterPro" id="IPR036388">
    <property type="entry name" value="WH-like_DNA-bd_sf"/>
</dbReference>
<evidence type="ECO:0000256" key="2">
    <source>
        <dbReference type="ARBA" id="ARBA00023015"/>
    </source>
</evidence>
<evidence type="ECO:0000313" key="5">
    <source>
        <dbReference type="EMBL" id="MBC5677355.1"/>
    </source>
</evidence>
<evidence type="ECO:0000256" key="3">
    <source>
        <dbReference type="ARBA" id="ARBA00023163"/>
    </source>
</evidence>
<evidence type="ECO:0000256" key="1">
    <source>
        <dbReference type="ARBA" id="ARBA00022737"/>
    </source>
</evidence>
<dbReference type="Pfam" id="PF00874">
    <property type="entry name" value="PRD"/>
    <property type="match status" value="1"/>
</dbReference>
<dbReference type="RefSeq" id="WP_024729327.1">
    <property type="nucleotide sequence ID" value="NZ_JACOOS010000006.1"/>
</dbReference>
<dbReference type="SUPFAM" id="SSF63520">
    <property type="entry name" value="PTS-regulatory domain, PRD"/>
    <property type="match status" value="1"/>
</dbReference>
<dbReference type="Gene3D" id="1.10.1790.10">
    <property type="entry name" value="PRD domain"/>
    <property type="match status" value="1"/>
</dbReference>
<dbReference type="InterPro" id="IPR036634">
    <property type="entry name" value="PRD_sf"/>
</dbReference>
<sequence length="486" mass="57893">MYSRKIKLIRVLVENEKMSSAELMKKLNVSQRTLRAEIREINGILKKENVYIRSFNVGGYYIKKEDKRLIQKSLEEMIIESKQMIFPETPNERFLFGFTWLFFQKNPVSIQHAAESLYVSKTSMLETKKQIQDTIRWYHNIYLESGSRGMWISGDEAIKRHVLAEIVNYWTYGSILMERVITFLFGQKKYQHYISLFKALPKILLYYGYRLIDKGIEGFALDIFLSLMRTEEGFILDENNSYFEVPCIEKVCGFMNEMGYTIKEEEKQYLYKCLQAKRLLYDTNMKWEFDQEFLELITDFLTVVDQKYHTEYQNNEELKEKLIIHTMKMFQRLKEGYFETNSILKDILANYEREVNMADEINTLLQERYGLTVNIHEICYIAVYLRAYSCRKLTAIILCDIGESIADNMERQIKDYCGEKIHIIKRMSLSEYRMNPISVDLLITGSRVYNVMLPEKTKVIYVDYLLKEEDLKKIQDYLLENSNMVK</sequence>
<organism evidence="5 6">
    <name type="scientific">Anaerostipes hominis</name>
    <name type="common">ex Liu et al. 2021</name>
    <dbReference type="NCBI Taxonomy" id="2763018"/>
    <lineage>
        <taxon>Bacteria</taxon>
        <taxon>Bacillati</taxon>
        <taxon>Bacillota</taxon>
        <taxon>Clostridia</taxon>
        <taxon>Lachnospirales</taxon>
        <taxon>Lachnospiraceae</taxon>
        <taxon>Anaerostipes</taxon>
    </lineage>
</organism>
<dbReference type="InterPro" id="IPR013196">
    <property type="entry name" value="HTH_11"/>
</dbReference>
<accession>A0ABR7FQ63</accession>
<keyword evidence="1" id="KW-0677">Repeat</keyword>
<name>A0ABR7FQ63_9FIRM</name>
<dbReference type="Proteomes" id="UP000635828">
    <property type="component" value="Unassembled WGS sequence"/>
</dbReference>
<dbReference type="PROSITE" id="PS51372">
    <property type="entry name" value="PRD_2"/>
    <property type="match status" value="1"/>
</dbReference>
<dbReference type="PANTHER" id="PTHR30185">
    <property type="entry name" value="CRYPTIC BETA-GLUCOSIDE BGL OPERON ANTITERMINATOR"/>
    <property type="match status" value="1"/>
</dbReference>
<proteinExistence type="predicted"/>
<dbReference type="PANTHER" id="PTHR30185:SF18">
    <property type="entry name" value="TRANSCRIPTIONAL REGULATOR MTLR"/>
    <property type="match status" value="1"/>
</dbReference>
<gene>
    <name evidence="5" type="ORF">H8S22_06940</name>
</gene>
<protein>
    <submittedName>
        <fullName evidence="5">PRD domain-containing protein</fullName>
    </submittedName>
</protein>
<dbReference type="InterPro" id="IPR050661">
    <property type="entry name" value="BglG_antiterminators"/>
</dbReference>